<evidence type="ECO:0000259" key="3">
    <source>
        <dbReference type="Pfam" id="PF02563"/>
    </source>
</evidence>
<dbReference type="PANTHER" id="PTHR33619">
    <property type="entry name" value="POLYSACCHARIDE EXPORT PROTEIN GFCE-RELATED"/>
    <property type="match status" value="1"/>
</dbReference>
<dbReference type="InterPro" id="IPR003715">
    <property type="entry name" value="Poly_export_N"/>
</dbReference>
<proteinExistence type="predicted"/>
<dbReference type="PANTHER" id="PTHR33619:SF3">
    <property type="entry name" value="POLYSACCHARIDE EXPORT PROTEIN GFCE-RELATED"/>
    <property type="match status" value="1"/>
</dbReference>
<comment type="caution">
    <text evidence="5">The sequence shown here is derived from an EMBL/GenBank/DDBJ whole genome shotgun (WGS) entry which is preliminary data.</text>
</comment>
<organism evidence="5 6">
    <name type="scientific">Sphingomonas rustica</name>
    <dbReference type="NCBI Taxonomy" id="3103142"/>
    <lineage>
        <taxon>Bacteria</taxon>
        <taxon>Pseudomonadati</taxon>
        <taxon>Pseudomonadota</taxon>
        <taxon>Alphaproteobacteria</taxon>
        <taxon>Sphingomonadales</taxon>
        <taxon>Sphingomonadaceae</taxon>
        <taxon>Sphingomonas</taxon>
    </lineage>
</organism>
<dbReference type="PROSITE" id="PS51257">
    <property type="entry name" value="PROKAR_LIPOPROTEIN"/>
    <property type="match status" value="1"/>
</dbReference>
<dbReference type="Proteomes" id="UP001427805">
    <property type="component" value="Unassembled WGS sequence"/>
</dbReference>
<accession>A0ABV0BC23</accession>
<dbReference type="Pfam" id="PF02563">
    <property type="entry name" value="Poly_export"/>
    <property type="match status" value="1"/>
</dbReference>
<keyword evidence="6" id="KW-1185">Reference proteome</keyword>
<dbReference type="EMBL" id="JBDIZK010000005">
    <property type="protein sequence ID" value="MEN3747625.1"/>
    <property type="molecule type" value="Genomic_DNA"/>
</dbReference>
<dbReference type="Gene3D" id="3.10.560.10">
    <property type="entry name" value="Outer membrane lipoprotein wza domain like"/>
    <property type="match status" value="1"/>
</dbReference>
<dbReference type="Pfam" id="PF10531">
    <property type="entry name" value="SLBB"/>
    <property type="match status" value="1"/>
</dbReference>
<evidence type="ECO:0000313" key="6">
    <source>
        <dbReference type="Proteomes" id="UP001427805"/>
    </source>
</evidence>
<dbReference type="InterPro" id="IPR049712">
    <property type="entry name" value="Poly_export"/>
</dbReference>
<feature type="domain" description="Soluble ligand binding" evidence="4">
    <location>
        <begin position="136"/>
        <end position="184"/>
    </location>
</feature>
<feature type="domain" description="Polysaccharide export protein N-terminal" evidence="3">
    <location>
        <begin position="55"/>
        <end position="128"/>
    </location>
</feature>
<feature type="chain" id="PRO_5047378488" evidence="2">
    <location>
        <begin position="19"/>
        <end position="242"/>
    </location>
</feature>
<reference evidence="5 6" key="1">
    <citation type="submission" date="2024-05" db="EMBL/GenBank/DDBJ databases">
        <title>Sphingomonas sp. HF-S3 16S ribosomal RNA gene Genome sequencing and assembly.</title>
        <authorList>
            <person name="Lee H."/>
        </authorList>
    </citation>
    <scope>NUCLEOTIDE SEQUENCE [LARGE SCALE GENOMIC DNA]</scope>
    <source>
        <strain evidence="5 6">HF-S3</strain>
    </source>
</reference>
<protein>
    <submittedName>
        <fullName evidence="5">Polysaccharide biosynthesis/export family protein</fullName>
    </submittedName>
</protein>
<evidence type="ECO:0000256" key="2">
    <source>
        <dbReference type="SAM" id="SignalP"/>
    </source>
</evidence>
<feature type="signal peptide" evidence="2">
    <location>
        <begin position="1"/>
        <end position="18"/>
    </location>
</feature>
<dbReference type="Gene3D" id="3.30.1950.10">
    <property type="entry name" value="wza like domain"/>
    <property type="match status" value="1"/>
</dbReference>
<keyword evidence="1 2" id="KW-0732">Signal</keyword>
<evidence type="ECO:0000313" key="5">
    <source>
        <dbReference type="EMBL" id="MEN3747625.1"/>
    </source>
</evidence>
<gene>
    <name evidence="5" type="ORF">TPR58_10630</name>
</gene>
<evidence type="ECO:0000259" key="4">
    <source>
        <dbReference type="Pfam" id="PF10531"/>
    </source>
</evidence>
<dbReference type="RefSeq" id="WP_346246623.1">
    <property type="nucleotide sequence ID" value="NZ_JBDIZK010000005.1"/>
</dbReference>
<evidence type="ECO:0000256" key="1">
    <source>
        <dbReference type="ARBA" id="ARBA00022729"/>
    </source>
</evidence>
<name>A0ABV0BC23_9SPHN</name>
<dbReference type="InterPro" id="IPR019554">
    <property type="entry name" value="Soluble_ligand-bd"/>
</dbReference>
<sequence>MKNRSSMVAMTACLVALAVSGCAGKVKPIGGAPGLQVAQLSDLPAPTSGDRFVAGEPYVVGAFDTIEVDVFGVPDLKRTVSVDASGTFSYPLAGEVQAAGLTPRQISAEVARKLGAYVKNPQVTVNVTQMVSQSLTVDGQVNRPGSFPVVGRQTLMRAIAVAGGVGEYARMDDVVVFRTVQGQRYVGLYNLGAIRRGAYSDPEVYGNDIIIVGDSKERRMFRDLLQVVPVLTAPIIVAVQSL</sequence>